<gene>
    <name evidence="4" type="ORF">CKO43_14015</name>
</gene>
<feature type="transmembrane region" description="Helical" evidence="1">
    <location>
        <begin position="231"/>
        <end position="252"/>
    </location>
</feature>
<feature type="transmembrane region" description="Helical" evidence="1">
    <location>
        <begin position="85"/>
        <end position="105"/>
    </location>
</feature>
<feature type="transmembrane region" description="Helical" evidence="1">
    <location>
        <begin position="258"/>
        <end position="277"/>
    </location>
</feature>
<name>A0ABS1DV75_RUBGE</name>
<proteinExistence type="predicted"/>
<evidence type="ECO:0000259" key="2">
    <source>
        <dbReference type="Pfam" id="PF04892"/>
    </source>
</evidence>
<reference evidence="4" key="2">
    <citation type="journal article" date="2020" name="Microorganisms">
        <title>Osmotic Adaptation and Compatible Solute Biosynthesis of Phototrophic Bacteria as Revealed from Genome Analyses.</title>
        <authorList>
            <person name="Imhoff J.F."/>
            <person name="Rahn T."/>
            <person name="Kunzel S."/>
            <person name="Keller A."/>
            <person name="Neulinger S.C."/>
        </authorList>
    </citation>
    <scope>NUCLEOTIDE SEQUENCE</scope>
    <source>
        <strain evidence="4">IM 151</strain>
    </source>
</reference>
<feature type="transmembrane region" description="Helical" evidence="1">
    <location>
        <begin position="56"/>
        <end position="73"/>
    </location>
</feature>
<dbReference type="NCBIfam" id="NF037970">
    <property type="entry name" value="vanZ_1"/>
    <property type="match status" value="1"/>
</dbReference>
<protein>
    <recommendedName>
        <fullName evidence="6">VanZ-like domain-containing protein</fullName>
    </recommendedName>
</protein>
<dbReference type="Pfam" id="PF04892">
    <property type="entry name" value="VanZ"/>
    <property type="match status" value="1"/>
</dbReference>
<reference evidence="4" key="1">
    <citation type="submission" date="2017-08" db="EMBL/GenBank/DDBJ databases">
        <authorList>
            <person name="Imhoff J.F."/>
            <person name="Rahn T."/>
            <person name="Kuenzel S."/>
            <person name="Neulinger S.C."/>
        </authorList>
    </citation>
    <scope>NUCLEOTIDE SEQUENCE</scope>
    <source>
        <strain evidence="4">IM 151</strain>
    </source>
</reference>
<sequence>MSDRSRLIAAAAAYALFVVYGSLVPLDFVALAPGEALARFARTPFLDLGVGSRADWVANGVLYLPLGVLAARLARRVGLGAAAPWLAFVACAALAVAVEFTQLFFPPRTVSQNDLLAEFIGCGIGIVLAPLAAVAAGRLQDGLAGGLAVWGPRLLETYTVAWLALSLFPYDLLLSAPELAAKLRSAQWGWVFAGEGFGGMALLKFGVEAVLAAPLGWLLALRLRAGPARAAAIGAVAGVVLELAQLLLASGVSQGASVLARALGFALGAALAPRLAAGGSAAVQALLRRTTLPLLLVWLPLLAAVNGWFAGPWHGSAGAAAAWHELRLLPFYYHYYTTEAQALQSAGSVALAYLPLALLGWAWGRSAGATATAVLVLAALVEASKLFLGGGRHADPTNLLIAPLAAALGARVDAADFDAARRDAGEGGRGDGRSAAASLPQMAQPMLVAQAGAGIVATARTLVQAAAGSLTHAAGADLDSQSTGSWQLHSGGGIGVLAGALADSRGAEAGAAAAAPPGLGVTAVRGDAELRADAGDATLAARDALLLHSVSGGVHLLAGRRLVLATEGGAGITLATGDLRLECPGTLTVQASQRHFVGPPAAA</sequence>
<feature type="transmembrane region" description="Helical" evidence="1">
    <location>
        <begin position="345"/>
        <end position="363"/>
    </location>
</feature>
<feature type="domain" description="DUF2345" evidence="3">
    <location>
        <begin position="436"/>
        <end position="599"/>
    </location>
</feature>
<evidence type="ECO:0008006" key="6">
    <source>
        <dbReference type="Google" id="ProtNLM"/>
    </source>
</evidence>
<feature type="transmembrane region" description="Helical" evidence="1">
    <location>
        <begin position="289"/>
        <end position="309"/>
    </location>
</feature>
<organism evidence="4 5">
    <name type="scientific">Rubrivivax gelatinosus</name>
    <name type="common">Rhodocyclus gelatinosus</name>
    <name type="synonym">Rhodopseudomonas gelatinosa</name>
    <dbReference type="NCBI Taxonomy" id="28068"/>
    <lineage>
        <taxon>Bacteria</taxon>
        <taxon>Pseudomonadati</taxon>
        <taxon>Pseudomonadota</taxon>
        <taxon>Betaproteobacteria</taxon>
        <taxon>Burkholderiales</taxon>
        <taxon>Sphaerotilaceae</taxon>
        <taxon>Rubrivivax</taxon>
    </lineage>
</organism>
<dbReference type="RefSeq" id="WP_200379036.1">
    <property type="nucleotide sequence ID" value="NZ_NRRU01000049.1"/>
</dbReference>
<dbReference type="Proteomes" id="UP001041814">
    <property type="component" value="Unassembled WGS sequence"/>
</dbReference>
<feature type="domain" description="VanZ-like" evidence="2">
    <location>
        <begin position="23"/>
        <end position="131"/>
    </location>
</feature>
<comment type="caution">
    <text evidence="4">The sequence shown here is derived from an EMBL/GenBank/DDBJ whole genome shotgun (WGS) entry which is preliminary data.</text>
</comment>
<dbReference type="InterPro" id="IPR018769">
    <property type="entry name" value="VgrG2_DUF2345"/>
</dbReference>
<evidence type="ECO:0000313" key="5">
    <source>
        <dbReference type="Proteomes" id="UP001041814"/>
    </source>
</evidence>
<feature type="transmembrane region" description="Helical" evidence="1">
    <location>
        <begin position="196"/>
        <end position="219"/>
    </location>
</feature>
<keyword evidence="5" id="KW-1185">Reference proteome</keyword>
<dbReference type="EMBL" id="NRRU01000049">
    <property type="protein sequence ID" value="MBK1713892.1"/>
    <property type="molecule type" value="Genomic_DNA"/>
</dbReference>
<evidence type="ECO:0000313" key="4">
    <source>
        <dbReference type="EMBL" id="MBK1713892.1"/>
    </source>
</evidence>
<evidence type="ECO:0000256" key="1">
    <source>
        <dbReference type="SAM" id="Phobius"/>
    </source>
</evidence>
<dbReference type="Pfam" id="PF10106">
    <property type="entry name" value="DUF2345"/>
    <property type="match status" value="1"/>
</dbReference>
<evidence type="ECO:0000259" key="3">
    <source>
        <dbReference type="Pfam" id="PF10106"/>
    </source>
</evidence>
<keyword evidence="1" id="KW-0472">Membrane</keyword>
<keyword evidence="1" id="KW-0812">Transmembrane</keyword>
<dbReference type="InterPro" id="IPR006976">
    <property type="entry name" value="VanZ-like"/>
</dbReference>
<keyword evidence="1" id="KW-1133">Transmembrane helix</keyword>
<accession>A0ABS1DV75</accession>
<feature type="transmembrane region" description="Helical" evidence="1">
    <location>
        <begin position="117"/>
        <end position="136"/>
    </location>
</feature>